<proteinExistence type="inferred from homology"/>
<accession>A0A7R9J411</accession>
<evidence type="ECO:0000256" key="1">
    <source>
        <dbReference type="ARBA" id="ARBA00009995"/>
    </source>
</evidence>
<dbReference type="InterPro" id="IPR050271">
    <property type="entry name" value="UDP-glycosyltransferase"/>
</dbReference>
<evidence type="ECO:0000313" key="5">
    <source>
        <dbReference type="EMBL" id="CAD7572299.1"/>
    </source>
</evidence>
<name>A0A7R9J411_TIMCA</name>
<dbReference type="FunFam" id="3.40.50.2000:FF:000021">
    <property type="entry name" value="UDP-glucuronosyltransferase"/>
    <property type="match status" value="1"/>
</dbReference>
<dbReference type="Pfam" id="PF00201">
    <property type="entry name" value="UDPGT"/>
    <property type="match status" value="1"/>
</dbReference>
<dbReference type="SUPFAM" id="SSF53756">
    <property type="entry name" value="UDP-Glycosyltransferase/glycogen phosphorylase"/>
    <property type="match status" value="1"/>
</dbReference>
<gene>
    <name evidence="5" type="ORF">TCMB3V08_LOCUS4952</name>
</gene>
<dbReference type="PANTHER" id="PTHR48043">
    <property type="entry name" value="EG:EG0003.4 PROTEIN-RELATED"/>
    <property type="match status" value="1"/>
</dbReference>
<dbReference type="Gene3D" id="3.40.50.2000">
    <property type="entry name" value="Glycogen Phosphorylase B"/>
    <property type="match status" value="2"/>
</dbReference>
<evidence type="ECO:0000256" key="4">
    <source>
        <dbReference type="SAM" id="Phobius"/>
    </source>
</evidence>
<feature type="transmembrane region" description="Helical" evidence="4">
    <location>
        <begin position="699"/>
        <end position="723"/>
    </location>
</feature>
<keyword evidence="2" id="KW-0328">Glycosyltransferase</keyword>
<dbReference type="GO" id="GO:0008194">
    <property type="term" value="F:UDP-glycosyltransferase activity"/>
    <property type="evidence" value="ECO:0007669"/>
    <property type="project" value="InterPro"/>
</dbReference>
<keyword evidence="3" id="KW-0808">Transferase</keyword>
<dbReference type="AlphaFoldDB" id="A0A7R9J411"/>
<keyword evidence="4" id="KW-1133">Transmembrane helix</keyword>
<keyword evidence="4" id="KW-0812">Transmembrane</keyword>
<protein>
    <submittedName>
        <fullName evidence="5">(California timema) hypothetical protein</fullName>
    </submittedName>
</protein>
<organism evidence="5">
    <name type="scientific">Timema californicum</name>
    <name type="common">California timema</name>
    <name type="synonym">Walking stick</name>
    <dbReference type="NCBI Taxonomy" id="61474"/>
    <lineage>
        <taxon>Eukaryota</taxon>
        <taxon>Metazoa</taxon>
        <taxon>Ecdysozoa</taxon>
        <taxon>Arthropoda</taxon>
        <taxon>Hexapoda</taxon>
        <taxon>Insecta</taxon>
        <taxon>Pterygota</taxon>
        <taxon>Neoptera</taxon>
        <taxon>Polyneoptera</taxon>
        <taxon>Phasmatodea</taxon>
        <taxon>Timematodea</taxon>
        <taxon>Timematoidea</taxon>
        <taxon>Timematidae</taxon>
        <taxon>Timema</taxon>
    </lineage>
</organism>
<dbReference type="InterPro" id="IPR002213">
    <property type="entry name" value="UDP_glucos_trans"/>
</dbReference>
<evidence type="ECO:0000256" key="3">
    <source>
        <dbReference type="ARBA" id="ARBA00022679"/>
    </source>
</evidence>
<dbReference type="PANTHER" id="PTHR48043:SF27">
    <property type="entry name" value="UDP-GLUCURONOSYLTRANSFERASE"/>
    <property type="match status" value="1"/>
</dbReference>
<keyword evidence="4" id="KW-0472">Membrane</keyword>
<sequence length="741" mass="82632">MYSSPMASLVLTDSSQLTSDSQHLGIYSSPTASLVLTDSSQLTSDSQHLGMYSSPTASLVLTDSSQLTSDSQHLGEYKTGMKTTNFRTLNQDSNLNLSVIGSLVYCESSALDHQGRGKSTPVHPTEIRSSIFPSSAVGLHTTSALANYATEADEVYQNLHEGRVENDFEKNTLSTPDRDSNINLPVIGSLVYCESSALYVAAIEVVVMSLVALLLCVGLTLATCGRITDVSSNILMVTMGGTKSHKVPFLALGRGLVSKGHNVTFLNAFPPETVLEGLEEVTPPGLVFYVRNYTNWDLLGARLRGEEPVPPVDIMRYGFQACEALLSDPETHDLLDSGRQYDLLILDGAYPECALGFAHHFKAPFMYINTVGFYTGSLSIAGNPTPYSVTPFFGRAFTDHMGLFSRAMNTGYHVLLQLMHVFMVRFFLEDILRNHFGPSMPPVYAMSRNVSFTLQNAHATVSYPRPYLPNVAEVACIHCKAPKPLDKDLEEFIYGAGDAGFIYVSMGSSVRSTNMPEYLRLLFVRAFAQLPYRVVWKWEEGGMPDLPHNVKLSRWLPQQDILGRWRPPSLPQRTSHRKLRAFLTHGGLLSMFETVWHAVPVVTMPVFCDHDANAAKAEVDGYALRLELHELTEEKLLWALNKVIHDPRYRESARQRSLLLRDQPEHPLERAVYWTEYVLRHKGAYHLQSPSKDLNWLQYYLVDVACLYLVCTITVAFFTSTLWSLATRKSLFAAVSRLKAD</sequence>
<dbReference type="EMBL" id="OE180938">
    <property type="protein sequence ID" value="CAD7572299.1"/>
    <property type="molecule type" value="Genomic_DNA"/>
</dbReference>
<comment type="similarity">
    <text evidence="1">Belongs to the UDP-glycosyltransferase family.</text>
</comment>
<dbReference type="CDD" id="cd03784">
    <property type="entry name" value="GT1_Gtf-like"/>
    <property type="match status" value="1"/>
</dbReference>
<reference evidence="5" key="1">
    <citation type="submission" date="2020-11" db="EMBL/GenBank/DDBJ databases">
        <authorList>
            <person name="Tran Van P."/>
        </authorList>
    </citation>
    <scope>NUCLEOTIDE SEQUENCE</scope>
</reference>
<evidence type="ECO:0000256" key="2">
    <source>
        <dbReference type="ARBA" id="ARBA00022676"/>
    </source>
</evidence>